<dbReference type="CDD" id="cd00009">
    <property type="entry name" value="AAA"/>
    <property type="match status" value="1"/>
</dbReference>
<keyword evidence="7" id="KW-0175">Coiled coil</keyword>
<keyword evidence="10" id="KW-1185">Reference proteome</keyword>
<accession>D5EQM8</accession>
<dbReference type="InterPro" id="IPR025943">
    <property type="entry name" value="Sigma_54_int_dom_ATP-bd_2"/>
</dbReference>
<dbReference type="InterPro" id="IPR002078">
    <property type="entry name" value="Sigma_54_int"/>
</dbReference>
<keyword evidence="1" id="KW-0547">Nucleotide-binding</keyword>
<dbReference type="Gene3D" id="3.40.50.300">
    <property type="entry name" value="P-loop containing nucleotide triphosphate hydrolases"/>
    <property type="match status" value="1"/>
</dbReference>
<dbReference type="InterPro" id="IPR029016">
    <property type="entry name" value="GAF-like_dom_sf"/>
</dbReference>
<evidence type="ECO:0000256" key="7">
    <source>
        <dbReference type="SAM" id="Coils"/>
    </source>
</evidence>
<dbReference type="Gene3D" id="1.10.10.60">
    <property type="entry name" value="Homeodomain-like"/>
    <property type="match status" value="1"/>
</dbReference>
<evidence type="ECO:0000256" key="4">
    <source>
        <dbReference type="ARBA" id="ARBA00023125"/>
    </source>
</evidence>
<dbReference type="InterPro" id="IPR003593">
    <property type="entry name" value="AAA+_ATPase"/>
</dbReference>
<evidence type="ECO:0000313" key="10">
    <source>
        <dbReference type="Proteomes" id="UP000000925"/>
    </source>
</evidence>
<dbReference type="AlphaFoldDB" id="D5EQM8"/>
<dbReference type="STRING" id="583355.Caka_2829"/>
<dbReference type="SMART" id="SM00382">
    <property type="entry name" value="AAA"/>
    <property type="match status" value="1"/>
</dbReference>
<dbReference type="Pfam" id="PF00158">
    <property type="entry name" value="Sigma54_activat"/>
    <property type="match status" value="1"/>
</dbReference>
<dbReference type="PROSITE" id="PS00688">
    <property type="entry name" value="SIGMA54_INTERACT_3"/>
    <property type="match status" value="1"/>
</dbReference>
<dbReference type="InterPro" id="IPR009057">
    <property type="entry name" value="Homeodomain-like_sf"/>
</dbReference>
<dbReference type="EMBL" id="CP001998">
    <property type="protein sequence ID" value="ADE55842.1"/>
    <property type="molecule type" value="Genomic_DNA"/>
</dbReference>
<evidence type="ECO:0000256" key="2">
    <source>
        <dbReference type="ARBA" id="ARBA00022840"/>
    </source>
</evidence>
<dbReference type="InterPro" id="IPR003018">
    <property type="entry name" value="GAF"/>
</dbReference>
<dbReference type="OrthoDB" id="9802354at2"/>
<sequence>MDLTPLIDESMRGCKGVSRSQLTHCGVETNLSMLLNISHMLESSIKLEEVLRPVMNHVTDTLGLRRSTISILSPNDGTLQLEETVGQSDESNKEDYLHRHASVFRETIQKDTCMIIPDISNEIETLGEPPLKENERIALICMPIKSGPETLGLLTVEKRAHRKSSLQSSTQILSLITRVMAQALTFRIRIAERFSALEAENERLQQQINSSVKKPDGIIGNSSTMHAVYANISQVAPTQATVLIRGESGVGKELVAKELHTQSDRKDMPFVKFNCAALSDSIIESELFGHEKGSFTGAHALRKGRFEAANGGTIFLDEIGDVSPAVQVKLLRVIQEREFERVGGNSPIKVDVRIIAATSRDLESMVDAQRFRSDLYYRLNVFPIYVPALRERRSDVLLLADFFIEKFGCNRDTKLKRISSAAIDLLHSYHWPGNVRELENVIERAAILAGGSSIEAMHLPPTLQKRSEGESVIQNGSLQSAIDAVEREMIVNTLKEHQGNMTRAAKQLDISERIMGLRVKKYALNPKQFK</sequence>
<evidence type="ECO:0000313" key="9">
    <source>
        <dbReference type="EMBL" id="ADE55842.1"/>
    </source>
</evidence>
<evidence type="ECO:0000259" key="8">
    <source>
        <dbReference type="PROSITE" id="PS50045"/>
    </source>
</evidence>
<dbReference type="eggNOG" id="COG3604">
    <property type="taxonomic scope" value="Bacteria"/>
</dbReference>
<dbReference type="Gene3D" id="1.10.8.60">
    <property type="match status" value="1"/>
</dbReference>
<dbReference type="HOGENOM" id="CLU_000445_95_2_0"/>
<evidence type="ECO:0000256" key="1">
    <source>
        <dbReference type="ARBA" id="ARBA00022741"/>
    </source>
</evidence>
<dbReference type="GO" id="GO:0005524">
    <property type="term" value="F:ATP binding"/>
    <property type="evidence" value="ECO:0007669"/>
    <property type="project" value="UniProtKB-KW"/>
</dbReference>
<feature type="coiled-coil region" evidence="7">
    <location>
        <begin position="187"/>
        <end position="214"/>
    </location>
</feature>
<dbReference type="PANTHER" id="PTHR32071:SF117">
    <property type="entry name" value="PTS-DEPENDENT DIHYDROXYACETONE KINASE OPERON REGULATORY PROTEIN-RELATED"/>
    <property type="match status" value="1"/>
</dbReference>
<dbReference type="PANTHER" id="PTHR32071">
    <property type="entry name" value="TRANSCRIPTIONAL REGULATORY PROTEIN"/>
    <property type="match status" value="1"/>
</dbReference>
<dbReference type="InterPro" id="IPR025944">
    <property type="entry name" value="Sigma_54_int_dom_CS"/>
</dbReference>
<evidence type="ECO:0000256" key="5">
    <source>
        <dbReference type="ARBA" id="ARBA00023159"/>
    </source>
</evidence>
<dbReference type="Proteomes" id="UP000000925">
    <property type="component" value="Chromosome"/>
</dbReference>
<dbReference type="Gene3D" id="3.30.450.40">
    <property type="match status" value="1"/>
</dbReference>
<dbReference type="InterPro" id="IPR058031">
    <property type="entry name" value="AAA_lid_NorR"/>
</dbReference>
<organism evidence="9 10">
    <name type="scientific">Coraliomargarita akajimensis (strain DSM 45221 / IAM 15411 / JCM 23193 / KCTC 12865 / 04OKA010-24)</name>
    <dbReference type="NCBI Taxonomy" id="583355"/>
    <lineage>
        <taxon>Bacteria</taxon>
        <taxon>Pseudomonadati</taxon>
        <taxon>Verrucomicrobiota</taxon>
        <taxon>Opitutia</taxon>
        <taxon>Puniceicoccales</taxon>
        <taxon>Coraliomargaritaceae</taxon>
        <taxon>Coraliomargarita</taxon>
    </lineage>
</organism>
<dbReference type="Pfam" id="PF01590">
    <property type="entry name" value="GAF"/>
    <property type="match status" value="1"/>
</dbReference>
<dbReference type="PRINTS" id="PR01590">
    <property type="entry name" value="HTHFIS"/>
</dbReference>
<dbReference type="GO" id="GO:0006355">
    <property type="term" value="P:regulation of DNA-templated transcription"/>
    <property type="evidence" value="ECO:0007669"/>
    <property type="project" value="InterPro"/>
</dbReference>
<keyword evidence="6" id="KW-0804">Transcription</keyword>
<dbReference type="InterPro" id="IPR002197">
    <property type="entry name" value="HTH_Fis"/>
</dbReference>
<dbReference type="SUPFAM" id="SSF52540">
    <property type="entry name" value="P-loop containing nucleoside triphosphate hydrolases"/>
    <property type="match status" value="1"/>
</dbReference>
<feature type="domain" description="Sigma-54 factor interaction" evidence="8">
    <location>
        <begin position="218"/>
        <end position="447"/>
    </location>
</feature>
<dbReference type="KEGG" id="caa:Caka_2829"/>
<protein>
    <submittedName>
        <fullName evidence="9">Transcriptional regulator, NifA subfamily, Fis Family</fullName>
    </submittedName>
</protein>
<name>D5EQM8_CORAD</name>
<dbReference type="PROSITE" id="PS50045">
    <property type="entry name" value="SIGMA54_INTERACT_4"/>
    <property type="match status" value="1"/>
</dbReference>
<proteinExistence type="predicted"/>
<keyword evidence="2" id="KW-0067">ATP-binding</keyword>
<evidence type="ECO:0000256" key="6">
    <source>
        <dbReference type="ARBA" id="ARBA00023163"/>
    </source>
</evidence>
<dbReference type="InterPro" id="IPR027417">
    <property type="entry name" value="P-loop_NTPase"/>
</dbReference>
<dbReference type="GO" id="GO:0043565">
    <property type="term" value="F:sequence-specific DNA binding"/>
    <property type="evidence" value="ECO:0007669"/>
    <property type="project" value="InterPro"/>
</dbReference>
<dbReference type="Pfam" id="PF25601">
    <property type="entry name" value="AAA_lid_14"/>
    <property type="match status" value="1"/>
</dbReference>
<dbReference type="Pfam" id="PF02954">
    <property type="entry name" value="HTH_8"/>
    <property type="match status" value="1"/>
</dbReference>
<dbReference type="SUPFAM" id="SSF46689">
    <property type="entry name" value="Homeodomain-like"/>
    <property type="match status" value="1"/>
</dbReference>
<evidence type="ECO:0000256" key="3">
    <source>
        <dbReference type="ARBA" id="ARBA00023015"/>
    </source>
</evidence>
<keyword evidence="5" id="KW-0010">Activator</keyword>
<dbReference type="RefSeq" id="WP_013044564.1">
    <property type="nucleotide sequence ID" value="NC_014008.1"/>
</dbReference>
<dbReference type="PROSITE" id="PS00675">
    <property type="entry name" value="SIGMA54_INTERACT_1"/>
    <property type="match status" value="1"/>
</dbReference>
<keyword evidence="4" id="KW-0238">DNA-binding</keyword>
<gene>
    <name evidence="9" type="ordered locus">Caka_2829</name>
</gene>
<keyword evidence="3" id="KW-0805">Transcription regulation</keyword>
<dbReference type="InterPro" id="IPR025662">
    <property type="entry name" value="Sigma_54_int_dom_ATP-bd_1"/>
</dbReference>
<reference evidence="9 10" key="1">
    <citation type="journal article" date="2010" name="Stand. Genomic Sci.">
        <title>Complete genome sequence of Coraliomargarita akajimensis type strain (04OKA010-24).</title>
        <authorList>
            <person name="Mavromatis K."/>
            <person name="Abt B."/>
            <person name="Brambilla E."/>
            <person name="Lapidus A."/>
            <person name="Copeland A."/>
            <person name="Deshpande S."/>
            <person name="Nolan M."/>
            <person name="Lucas S."/>
            <person name="Tice H."/>
            <person name="Cheng J.F."/>
            <person name="Han C."/>
            <person name="Detter J.C."/>
            <person name="Woyke T."/>
            <person name="Goodwin L."/>
            <person name="Pitluck S."/>
            <person name="Held B."/>
            <person name="Brettin T."/>
            <person name="Tapia R."/>
            <person name="Ivanova N."/>
            <person name="Mikhailova N."/>
            <person name="Pati A."/>
            <person name="Liolios K."/>
            <person name="Chen A."/>
            <person name="Palaniappan K."/>
            <person name="Land M."/>
            <person name="Hauser L."/>
            <person name="Chang Y.J."/>
            <person name="Jeffries C.D."/>
            <person name="Rohde M."/>
            <person name="Goker M."/>
            <person name="Bristow J."/>
            <person name="Eisen J.A."/>
            <person name="Markowitz V."/>
            <person name="Hugenholtz P."/>
            <person name="Klenk H.P."/>
            <person name="Kyrpides N.C."/>
        </authorList>
    </citation>
    <scope>NUCLEOTIDE SEQUENCE [LARGE SCALE GENOMIC DNA]</scope>
    <source>
        <strain evidence="10">DSM 45221 / IAM 15411 / JCM 23193 / KCTC 12865</strain>
    </source>
</reference>
<dbReference type="SMART" id="SM00065">
    <property type="entry name" value="GAF"/>
    <property type="match status" value="1"/>
</dbReference>
<dbReference type="PROSITE" id="PS00676">
    <property type="entry name" value="SIGMA54_INTERACT_2"/>
    <property type="match status" value="1"/>
</dbReference>
<dbReference type="SUPFAM" id="SSF55781">
    <property type="entry name" value="GAF domain-like"/>
    <property type="match status" value="1"/>
</dbReference>
<dbReference type="FunFam" id="3.40.50.300:FF:000006">
    <property type="entry name" value="DNA-binding transcriptional regulator NtrC"/>
    <property type="match status" value="1"/>
</dbReference>